<dbReference type="SUPFAM" id="SSF47336">
    <property type="entry name" value="ACP-like"/>
    <property type="match status" value="1"/>
</dbReference>
<accession>A0ABV6N6U5</accession>
<dbReference type="EMBL" id="JBHLUD010000015">
    <property type="protein sequence ID" value="MFC0548177.1"/>
    <property type="molecule type" value="Genomic_DNA"/>
</dbReference>
<name>A0ABV6N6U5_9PSEU</name>
<evidence type="ECO:0000313" key="2">
    <source>
        <dbReference type="EMBL" id="MFC0548177.1"/>
    </source>
</evidence>
<dbReference type="RefSeq" id="WP_273937988.1">
    <property type="nucleotide sequence ID" value="NZ_CP097263.1"/>
</dbReference>
<sequence>MTTSTSVEQTVLDVLSQILDTTADELRAQPALASHDWDSFSSLEALAQLESALGVRFDLRTFNAAVTVHDVIALAA</sequence>
<dbReference type="Pfam" id="PF00550">
    <property type="entry name" value="PP-binding"/>
    <property type="match status" value="1"/>
</dbReference>
<evidence type="ECO:0000259" key="1">
    <source>
        <dbReference type="Pfam" id="PF00550"/>
    </source>
</evidence>
<protein>
    <submittedName>
        <fullName evidence="2">Acyl carrier protein</fullName>
    </submittedName>
</protein>
<dbReference type="Proteomes" id="UP001589810">
    <property type="component" value="Unassembled WGS sequence"/>
</dbReference>
<dbReference type="InterPro" id="IPR036736">
    <property type="entry name" value="ACP-like_sf"/>
</dbReference>
<dbReference type="InterPro" id="IPR009081">
    <property type="entry name" value="PP-bd_ACP"/>
</dbReference>
<organism evidence="2 3">
    <name type="scientific">Kutzneria chonburiensis</name>
    <dbReference type="NCBI Taxonomy" id="1483604"/>
    <lineage>
        <taxon>Bacteria</taxon>
        <taxon>Bacillati</taxon>
        <taxon>Actinomycetota</taxon>
        <taxon>Actinomycetes</taxon>
        <taxon>Pseudonocardiales</taxon>
        <taxon>Pseudonocardiaceae</taxon>
        <taxon>Kutzneria</taxon>
    </lineage>
</organism>
<dbReference type="Gene3D" id="1.10.1200.10">
    <property type="entry name" value="ACP-like"/>
    <property type="match status" value="1"/>
</dbReference>
<gene>
    <name evidence="2" type="ORF">ACFFH7_42185</name>
</gene>
<reference evidence="2 3" key="1">
    <citation type="submission" date="2024-09" db="EMBL/GenBank/DDBJ databases">
        <authorList>
            <person name="Sun Q."/>
            <person name="Mori K."/>
        </authorList>
    </citation>
    <scope>NUCLEOTIDE SEQUENCE [LARGE SCALE GENOMIC DNA]</scope>
    <source>
        <strain evidence="2 3">TBRC 1432</strain>
    </source>
</reference>
<keyword evidence="3" id="KW-1185">Reference proteome</keyword>
<proteinExistence type="predicted"/>
<feature type="domain" description="Carrier" evidence="1">
    <location>
        <begin position="9"/>
        <end position="73"/>
    </location>
</feature>
<evidence type="ECO:0000313" key="3">
    <source>
        <dbReference type="Proteomes" id="UP001589810"/>
    </source>
</evidence>
<comment type="caution">
    <text evidence="2">The sequence shown here is derived from an EMBL/GenBank/DDBJ whole genome shotgun (WGS) entry which is preliminary data.</text>
</comment>